<dbReference type="EMBL" id="CM037151">
    <property type="protein sequence ID" value="KAH7844154.1"/>
    <property type="molecule type" value="Genomic_DNA"/>
</dbReference>
<protein>
    <submittedName>
        <fullName evidence="1">Uncharacterized protein</fullName>
    </submittedName>
</protein>
<reference evidence="1 2" key="1">
    <citation type="journal article" date="2021" name="Hortic Res">
        <title>High-quality reference genome and annotation aids understanding of berry development for evergreen blueberry (Vaccinium darrowii).</title>
        <authorList>
            <person name="Yu J."/>
            <person name="Hulse-Kemp A.M."/>
            <person name="Babiker E."/>
            <person name="Staton M."/>
        </authorList>
    </citation>
    <scope>NUCLEOTIDE SEQUENCE [LARGE SCALE GENOMIC DNA]</scope>
    <source>
        <strain evidence="2">cv. NJ 8807/NJ 8810</strain>
        <tissue evidence="1">Young leaf</tissue>
    </source>
</reference>
<accession>A0ACB7XSS5</accession>
<comment type="caution">
    <text evidence="1">The sequence shown here is derived from an EMBL/GenBank/DDBJ whole genome shotgun (WGS) entry which is preliminary data.</text>
</comment>
<gene>
    <name evidence="1" type="ORF">Vadar_024939</name>
</gene>
<proteinExistence type="predicted"/>
<evidence type="ECO:0000313" key="1">
    <source>
        <dbReference type="EMBL" id="KAH7844154.1"/>
    </source>
</evidence>
<sequence length="520" mass="60218">MDRSWIQLKNRLHVDYREGVIKFLEFTFAHIEPGSKILCPCLRCNNCYRKSREEVDAHLLVFGIVRSYTRWVHHGEEFEYDSDSDDDNGIEGQQGEEDVEDDDMQEMINDIATGIYGDTWQGFDSTSQGPGGVHESEETFVALLREARQQLYPGCEKFSRLSFIVKLLHIKIMNNWTNKSFNMLLELLKEALPDSETLPGSYAEAKKLIHDLGLGYIKIHACEFDCALFWKEHKDLDNCPKCQTSRWNFKGSKKIPKKVLRCFPLKPMLQRLFVNKNIAEDMRWHKKKRVDEINVSRHPADSPLWKDFDEKHKSFAEDPCNVRVGLASDGFNPFGNMSNAYSIWPVIVTPYNLPPWRCMKDPFLFLSMHIPGPKSPSSDIHVFLQPLVDELNELWEVGIKTHDAFSKENFQLHAALIGTINDFPALGMLSGWSTKGKFACPICMGDTTSHWLANGKKHCYMGHRRFLPMNHKWRDMEDKFDGQKDFRDRVKVLSGEEIFDQLASIQCGTWKAPWKEKEKL</sequence>
<evidence type="ECO:0000313" key="2">
    <source>
        <dbReference type="Proteomes" id="UP000828048"/>
    </source>
</evidence>
<name>A0ACB7XSS5_9ERIC</name>
<keyword evidence="2" id="KW-1185">Reference proteome</keyword>
<organism evidence="1 2">
    <name type="scientific">Vaccinium darrowii</name>
    <dbReference type="NCBI Taxonomy" id="229202"/>
    <lineage>
        <taxon>Eukaryota</taxon>
        <taxon>Viridiplantae</taxon>
        <taxon>Streptophyta</taxon>
        <taxon>Embryophyta</taxon>
        <taxon>Tracheophyta</taxon>
        <taxon>Spermatophyta</taxon>
        <taxon>Magnoliopsida</taxon>
        <taxon>eudicotyledons</taxon>
        <taxon>Gunneridae</taxon>
        <taxon>Pentapetalae</taxon>
        <taxon>asterids</taxon>
        <taxon>Ericales</taxon>
        <taxon>Ericaceae</taxon>
        <taxon>Vaccinioideae</taxon>
        <taxon>Vaccinieae</taxon>
        <taxon>Vaccinium</taxon>
    </lineage>
</organism>
<dbReference type="Proteomes" id="UP000828048">
    <property type="component" value="Chromosome 1"/>
</dbReference>